<evidence type="ECO:0000256" key="1">
    <source>
        <dbReference type="ARBA" id="ARBA00010333"/>
    </source>
</evidence>
<dbReference type="RefSeq" id="WP_377239721.1">
    <property type="nucleotide sequence ID" value="NZ_JBHLXP010000001.1"/>
</dbReference>
<dbReference type="Gene3D" id="3.40.190.10">
    <property type="entry name" value="Periplasmic binding protein-like II"/>
    <property type="match status" value="2"/>
</dbReference>
<dbReference type="SUPFAM" id="SSF53850">
    <property type="entry name" value="Periplasmic binding protein-like II"/>
    <property type="match status" value="1"/>
</dbReference>
<dbReference type="Pfam" id="PF00497">
    <property type="entry name" value="SBP_bac_3"/>
    <property type="match status" value="1"/>
</dbReference>
<keyword evidence="2 3" id="KW-0732">Signal</keyword>
<dbReference type="InterPro" id="IPR001638">
    <property type="entry name" value="Solute-binding_3/MltF_N"/>
</dbReference>
<evidence type="ECO:0000313" key="5">
    <source>
        <dbReference type="EMBL" id="MFC0046960.1"/>
    </source>
</evidence>
<organism evidence="5 6">
    <name type="scientific">Rheinheimera tilapiae</name>
    <dbReference type="NCBI Taxonomy" id="875043"/>
    <lineage>
        <taxon>Bacteria</taxon>
        <taxon>Pseudomonadati</taxon>
        <taxon>Pseudomonadota</taxon>
        <taxon>Gammaproteobacteria</taxon>
        <taxon>Chromatiales</taxon>
        <taxon>Chromatiaceae</taxon>
        <taxon>Rheinheimera</taxon>
    </lineage>
</organism>
<protein>
    <submittedName>
        <fullName evidence="5">Substrate-binding periplasmic protein</fullName>
    </submittedName>
</protein>
<comment type="caution">
    <text evidence="5">The sequence shown here is derived from an EMBL/GenBank/DDBJ whole genome shotgun (WGS) entry which is preliminary data.</text>
</comment>
<gene>
    <name evidence="5" type="ORF">ACFFJP_01490</name>
</gene>
<evidence type="ECO:0000256" key="3">
    <source>
        <dbReference type="SAM" id="SignalP"/>
    </source>
</evidence>
<feature type="chain" id="PRO_5046712154" evidence="3">
    <location>
        <begin position="26"/>
        <end position="260"/>
    </location>
</feature>
<accession>A0ABV6BBR7</accession>
<dbReference type="EMBL" id="JBHLXP010000001">
    <property type="protein sequence ID" value="MFC0046960.1"/>
    <property type="molecule type" value="Genomic_DNA"/>
</dbReference>
<evidence type="ECO:0000259" key="4">
    <source>
        <dbReference type="SMART" id="SM00062"/>
    </source>
</evidence>
<feature type="signal peptide" evidence="3">
    <location>
        <begin position="1"/>
        <end position="25"/>
    </location>
</feature>
<keyword evidence="6" id="KW-1185">Reference proteome</keyword>
<dbReference type="Proteomes" id="UP001589813">
    <property type="component" value="Unassembled WGS sequence"/>
</dbReference>
<reference evidence="5 6" key="1">
    <citation type="submission" date="2024-09" db="EMBL/GenBank/DDBJ databases">
        <authorList>
            <person name="Sun Q."/>
            <person name="Mori K."/>
        </authorList>
    </citation>
    <scope>NUCLEOTIDE SEQUENCE [LARGE SCALE GENOMIC DNA]</scope>
    <source>
        <strain evidence="5 6">KCTC 23315</strain>
    </source>
</reference>
<dbReference type="PANTHER" id="PTHR35936">
    <property type="entry name" value="MEMBRANE-BOUND LYTIC MUREIN TRANSGLYCOSYLASE F"/>
    <property type="match status" value="1"/>
</dbReference>
<sequence length="260" mass="29033">MKFPSFLWLLLALLGNAAGSKNAEAAPVAMRWCLDHFPRLHEFDAKGRTATGPSVQMMQAIADRAGFSLELSRQTPIARCLKDLAAGDTDIMVNLLYNEERARQFILIRFASRLPDQLYRPVTAAKPVLLLSQISSMSIVIVRGFRLHHKLQKIADALPASQIQYVDSALNALKLVAMGRTEAALLSPNIVKTVLDQHPDIARQLQSTQFLHDDLQPEDIFIGLSRHLKHPDTEHKIRAVLAQMKQDGSLQRILGDTVLY</sequence>
<evidence type="ECO:0000313" key="6">
    <source>
        <dbReference type="Proteomes" id="UP001589813"/>
    </source>
</evidence>
<name>A0ABV6BBR7_9GAMM</name>
<comment type="similarity">
    <text evidence="1">Belongs to the bacterial solute-binding protein 3 family.</text>
</comment>
<dbReference type="SMART" id="SM00062">
    <property type="entry name" value="PBPb"/>
    <property type="match status" value="1"/>
</dbReference>
<feature type="domain" description="Solute-binding protein family 3/N-terminal" evidence="4">
    <location>
        <begin position="36"/>
        <end position="257"/>
    </location>
</feature>
<dbReference type="PANTHER" id="PTHR35936:SF19">
    <property type="entry name" value="AMINO-ACID-BINDING PROTEIN YXEM-RELATED"/>
    <property type="match status" value="1"/>
</dbReference>
<evidence type="ECO:0000256" key="2">
    <source>
        <dbReference type="ARBA" id="ARBA00022729"/>
    </source>
</evidence>
<proteinExistence type="inferred from homology"/>